<feature type="compositionally biased region" description="Low complexity" evidence="1">
    <location>
        <begin position="40"/>
        <end position="57"/>
    </location>
</feature>
<gene>
    <name evidence="2" type="ORF">F1609_15725</name>
</gene>
<reference evidence="2 3" key="1">
    <citation type="submission" date="2019-09" db="EMBL/GenBank/DDBJ databases">
        <title>Taxonomy of Antarctic Massilia spp.: description of Massilia rubra sp. nov., Massilia aquatica sp. nov., Massilia mucilaginosa sp. nov., Massilia frigida sp. nov. isolated from streams, lakes and regoliths.</title>
        <authorList>
            <person name="Holochova P."/>
            <person name="Sedlacek I."/>
            <person name="Kralova S."/>
            <person name="Maslanova I."/>
            <person name="Busse H.-J."/>
            <person name="Stankova E."/>
            <person name="Vrbovska V."/>
            <person name="Kovarovic V."/>
            <person name="Bartak M."/>
            <person name="Svec P."/>
            <person name="Pantucek R."/>
        </authorList>
    </citation>
    <scope>NUCLEOTIDE SEQUENCE [LARGE SCALE GENOMIC DNA]</scope>
    <source>
        <strain evidence="2 3">CCM 8693</strain>
    </source>
</reference>
<dbReference type="EMBL" id="VVIW01000008">
    <property type="protein sequence ID" value="NHZ41597.1"/>
    <property type="molecule type" value="Genomic_DNA"/>
</dbReference>
<sequence>MFGTNLISPYVAAAMRPHTPAPAPAPAASAAPPPPPPPNSTAGAAVNPNDAQAPAARNARRRDGVMRFLHLRAAPAAAPAAPAGTAGTEMEVLAPRPAQSPAAAPAPVPAQEAQQPSEPPAIKKEDRSAGMRRMLERTPQVDIDIGPKGETRTGNIASAVAAARLKPAAAAPPKQKEHGVVGRHFGSVARSDAARDRLLKTPPGRAQGMVNASSAARAAMLKSLDRSAPMVQDRMLSARSGNAAFRQSMDQHLGASEATHELADALLQDHADLPAVGDAAPVPVPVPLESVLVAQALTEPTVHDAATSERRPPNGAEALAAAAYLTTEMNWNALTGPAPTDRPDAQLAWRAAEVLSRSDAGFGVLMDLMHKAPEAYKRDSLHTFLQAADQLRQQPRLAHNQHVMPHAILQNAARMGNSPAGRALQASAAVLKDSAAPGFAHAMTSKESFSRLATAQLGESDATATLINKLLPATHAEAPDKLGSEVLLAHALTPPLVRDGAAPTLLTGGDALKALAYMTETMDVSQLTTPARTRPPEAARAWQSAEVLSRTSHGFEVLMDKMAHPPPPGPTREAMRSFLQASDTLRNTPQRATVRPDEHPNAIMQLASTNTFGDTLASRTIRASADILSGTAPRNQARAEKAKGDLFAWRQGFREDGKGSTHAMLTGRLRKFVKTAVPRAETTGKTKALKNMAGISNSALTPLAKGVQGTHLANLPKELENYCGAFQDACDTLGDAVADMPAASPGLAADERAAVAGLLDQWAGMTPKPKTPDKFSCAALAGAPEGSALRELADKPVTLDLLTHLAKHVKLPAPAIENTLAGARAMEQAADLKPAAMTRDEMAALMNTLIGKMQSNSRLKLSDGAIKGISTAGASAIVSKALEGALMVGVRADLRYDYGRHTTMELARTGQGYEIFLGTTDNHRAQGGVGVKLGHDIKVGSKDAGVQTKVRVGAGATVTPVDYENSHGRGIIFRVERPVTDATRPNLDKEWASVAFDDARMIDTTQRLMGFLLDAGSSGMSEEGLWNKLAADFGEGVSVGWQDNKTTTNRQKLAIDFGAAASAKFGDVSLRAGASINLAAENTSGQHNTVSEVGGTGNLEQRKFGTAANVTTGVNIGMGMGTTVGASDPKASGSTGAVAAEAEKKSGTAISSGGLDLLNAQTVLAEQNQSVKVSLPTLDGKLISRSTYLDHEFVGVDAYVEKLEQQRELWVRTMTSVHVRDRGGAGVPKPEIGEAMFKAFTTEDKAEGTRQFDELIATARAEAKPNFKYLVRMRMKPEAAEKYDHLSDIAKQAGSKFGQGDCEEQKRLLLADPKSWLPAKLATSEKISDKDTTGLKAGLRAFGVRQAEGARELRAFKCE</sequence>
<dbReference type="RefSeq" id="WP_167077360.1">
    <property type="nucleotide sequence ID" value="NZ_VVIW01000008.1"/>
</dbReference>
<feature type="region of interest" description="Disordered" evidence="1">
    <location>
        <begin position="97"/>
        <end position="133"/>
    </location>
</feature>
<feature type="compositionally biased region" description="Pro residues" evidence="1">
    <location>
        <begin position="19"/>
        <end position="39"/>
    </location>
</feature>
<keyword evidence="3" id="KW-1185">Reference proteome</keyword>
<name>A0ABX0MBG9_9BURK</name>
<feature type="region of interest" description="Disordered" evidence="1">
    <location>
        <begin position="18"/>
        <end position="63"/>
    </location>
</feature>
<comment type="caution">
    <text evidence="2">The sequence shown here is derived from an EMBL/GenBank/DDBJ whole genome shotgun (WGS) entry which is preliminary data.</text>
</comment>
<protein>
    <recommendedName>
        <fullName evidence="4">Awr type III effector family protein</fullName>
    </recommendedName>
</protein>
<dbReference type="Proteomes" id="UP000819052">
    <property type="component" value="Unassembled WGS sequence"/>
</dbReference>
<evidence type="ECO:0000256" key="1">
    <source>
        <dbReference type="SAM" id="MobiDB-lite"/>
    </source>
</evidence>
<accession>A0ABX0MBG9</accession>
<organism evidence="2 3">
    <name type="scientific">Massilia aquatica</name>
    <dbReference type="NCBI Taxonomy" id="2609000"/>
    <lineage>
        <taxon>Bacteria</taxon>
        <taxon>Pseudomonadati</taxon>
        <taxon>Pseudomonadota</taxon>
        <taxon>Betaproteobacteria</taxon>
        <taxon>Burkholderiales</taxon>
        <taxon>Oxalobacteraceae</taxon>
        <taxon>Telluria group</taxon>
        <taxon>Massilia</taxon>
    </lineage>
</organism>
<evidence type="ECO:0008006" key="4">
    <source>
        <dbReference type="Google" id="ProtNLM"/>
    </source>
</evidence>
<proteinExistence type="predicted"/>
<feature type="compositionally biased region" description="Low complexity" evidence="1">
    <location>
        <begin position="97"/>
        <end position="116"/>
    </location>
</feature>
<evidence type="ECO:0000313" key="3">
    <source>
        <dbReference type="Proteomes" id="UP000819052"/>
    </source>
</evidence>
<evidence type="ECO:0000313" key="2">
    <source>
        <dbReference type="EMBL" id="NHZ41597.1"/>
    </source>
</evidence>
<feature type="compositionally biased region" description="Basic and acidic residues" evidence="1">
    <location>
        <begin position="121"/>
        <end position="133"/>
    </location>
</feature>